<feature type="domain" description="Penicillin-binding protein dimerisation" evidence="15">
    <location>
        <begin position="83"/>
        <end position="269"/>
    </location>
</feature>
<dbReference type="Proteomes" id="UP000178347">
    <property type="component" value="Unassembled WGS sequence"/>
</dbReference>
<dbReference type="InterPro" id="IPR012338">
    <property type="entry name" value="Beta-lactam/transpept-like"/>
</dbReference>
<dbReference type="GO" id="GO:0071972">
    <property type="term" value="F:peptidoglycan L,D-transpeptidase activity"/>
    <property type="evidence" value="ECO:0007669"/>
    <property type="project" value="TreeGrafter"/>
</dbReference>
<dbReference type="NCBIfam" id="TIGR03423">
    <property type="entry name" value="pbp2_mrdA"/>
    <property type="match status" value="1"/>
</dbReference>
<dbReference type="GO" id="GO:0009252">
    <property type="term" value="P:peptidoglycan biosynthetic process"/>
    <property type="evidence" value="ECO:0007669"/>
    <property type="project" value="UniProtKB-KW"/>
</dbReference>
<evidence type="ECO:0000256" key="12">
    <source>
        <dbReference type="ARBA" id="ARBA00023316"/>
    </source>
</evidence>
<dbReference type="Pfam" id="PF00905">
    <property type="entry name" value="Transpeptidase"/>
    <property type="match status" value="1"/>
</dbReference>
<keyword evidence="9" id="KW-0573">Peptidoglycan synthesis</keyword>
<reference evidence="16 17" key="1">
    <citation type="journal article" date="2016" name="Nat. Commun.">
        <title>Thousands of microbial genomes shed light on interconnected biogeochemical processes in an aquifer system.</title>
        <authorList>
            <person name="Anantharaman K."/>
            <person name="Brown C.T."/>
            <person name="Hug L.A."/>
            <person name="Sharon I."/>
            <person name="Castelle C.J."/>
            <person name="Probst A.J."/>
            <person name="Thomas B.C."/>
            <person name="Singh A."/>
            <person name="Wilkins M.J."/>
            <person name="Karaoz U."/>
            <person name="Brodie E.L."/>
            <person name="Williams K.H."/>
            <person name="Hubbard S.S."/>
            <person name="Banfield J.F."/>
        </authorList>
    </citation>
    <scope>NUCLEOTIDE SEQUENCE [LARGE SCALE GENOMIC DNA]</scope>
</reference>
<sequence>MANRYEWVEEFIVFEQPIGRQIPLPQDKNFVGTRLTNQIAHYFFIALLLVFVLIFFRLFYLQIIKGREYRAAAEGNRQKIIQIFAERGLIFDANGAQLTKNIPNFYLALVPQELPRDLQKREILIEKLSGLINQNKEEIRQKIKEYGSYSHKSVVIQEDLDYDTALSILIASSDLPGIEIQRGSKRLYYNYNSNSVWDVATSTPYSLSLLLGYIGKLNQSDLASLYNQGYLASDNIGKVGIEKSYEKELRGKYGKKRVEVDAGGKERATLAEEAPISGEHVYLTIDVSLQKKLEDLISVVLKNNEKKRASGIVLDPNTGGILAIVNLPAFDNNDFSGGINPEVYKNYLEDENKPLFNRAISGLFPSGSVIKPAIAYAALQEGIITNQTTFLSVGGIQVGDWFFPDWLAGGHGLTDVKKSLASSVNTFYYYIGGGYKDFVGLGVDLIGKYLKYFGFGQKLGIDLLGEKSGLVPSREWKVATTGERWYVGDTYNLSIGQGGLLVTPLQISSLTAVIANGGTLFQPHLLNYFENPLTKKQEKFIPKKINSYSFTDKYLFTVKAGMTDCVKYGSCRRLASLPFSVAGKTGTAQWNKNKSNHAWFTSFAPVDEPEIVVTILVEEGGEGGSIAAPIAYEFYKWWWGYKKRNF</sequence>
<dbReference type="Gene3D" id="3.40.710.10">
    <property type="entry name" value="DD-peptidase/beta-lactamase superfamily"/>
    <property type="match status" value="1"/>
</dbReference>
<evidence type="ECO:0000256" key="1">
    <source>
        <dbReference type="ARBA" id="ARBA00004167"/>
    </source>
</evidence>
<organism evidence="16 17">
    <name type="scientific">Candidatus Magasanikbacteria bacterium RIFCSPLOWO2_12_FULL_43_12</name>
    <dbReference type="NCBI Taxonomy" id="1798692"/>
    <lineage>
        <taxon>Bacteria</taxon>
        <taxon>Candidatus Magasanikiibacteriota</taxon>
    </lineage>
</organism>
<dbReference type="GO" id="GO:0008360">
    <property type="term" value="P:regulation of cell shape"/>
    <property type="evidence" value="ECO:0007669"/>
    <property type="project" value="UniProtKB-KW"/>
</dbReference>
<dbReference type="STRING" id="1798692.A3G00_05095"/>
<gene>
    <name evidence="16" type="ORF">A3G00_05095</name>
</gene>
<evidence type="ECO:0000256" key="8">
    <source>
        <dbReference type="ARBA" id="ARBA00022960"/>
    </source>
</evidence>
<keyword evidence="12" id="KW-0961">Cell wall biogenesis/degradation</keyword>
<accession>A0A1F6MR63</accession>
<feature type="domain" description="Penicillin-binding protein transpeptidase" evidence="14">
    <location>
        <begin position="311"/>
        <end position="635"/>
    </location>
</feature>
<dbReference type="Gene3D" id="3.90.1310.10">
    <property type="entry name" value="Penicillin-binding protein 2a (Domain 2)"/>
    <property type="match status" value="1"/>
</dbReference>
<dbReference type="GO" id="GO:0005886">
    <property type="term" value="C:plasma membrane"/>
    <property type="evidence" value="ECO:0007669"/>
    <property type="project" value="UniProtKB-SubCell"/>
</dbReference>
<keyword evidence="7" id="KW-0378">Hydrolase</keyword>
<dbReference type="EMBL" id="MFQN01000028">
    <property type="protein sequence ID" value="OGH74117.1"/>
    <property type="molecule type" value="Genomic_DNA"/>
</dbReference>
<dbReference type="GO" id="GO:0071555">
    <property type="term" value="P:cell wall organization"/>
    <property type="evidence" value="ECO:0007669"/>
    <property type="project" value="UniProtKB-KW"/>
</dbReference>
<dbReference type="InterPro" id="IPR036138">
    <property type="entry name" value="PBP_dimer_sf"/>
</dbReference>
<dbReference type="InterPro" id="IPR017790">
    <property type="entry name" value="Penicillin-binding_protein_2"/>
</dbReference>
<evidence type="ECO:0000256" key="11">
    <source>
        <dbReference type="ARBA" id="ARBA00023136"/>
    </source>
</evidence>
<evidence type="ECO:0000256" key="5">
    <source>
        <dbReference type="ARBA" id="ARBA00022670"/>
    </source>
</evidence>
<proteinExistence type="predicted"/>
<evidence type="ECO:0000256" key="2">
    <source>
        <dbReference type="ARBA" id="ARBA00004236"/>
    </source>
</evidence>
<evidence type="ECO:0000259" key="15">
    <source>
        <dbReference type="Pfam" id="PF03717"/>
    </source>
</evidence>
<dbReference type="PANTHER" id="PTHR30627:SF2">
    <property type="entry name" value="PEPTIDOGLYCAN D,D-TRANSPEPTIDASE MRDA"/>
    <property type="match status" value="1"/>
</dbReference>
<keyword evidence="10 13" id="KW-1133">Transmembrane helix</keyword>
<keyword evidence="4" id="KW-0997">Cell inner membrane</keyword>
<dbReference type="AlphaFoldDB" id="A0A1F6MR63"/>
<keyword evidence="3" id="KW-1003">Cell membrane</keyword>
<keyword evidence="6 13" id="KW-0812">Transmembrane</keyword>
<keyword evidence="5" id="KW-0645">Protease</keyword>
<dbReference type="GO" id="GO:0008658">
    <property type="term" value="F:penicillin binding"/>
    <property type="evidence" value="ECO:0007669"/>
    <property type="project" value="InterPro"/>
</dbReference>
<name>A0A1F6MR63_9BACT</name>
<comment type="caution">
    <text evidence="16">The sequence shown here is derived from an EMBL/GenBank/DDBJ whole genome shotgun (WGS) entry which is preliminary data.</text>
</comment>
<comment type="subcellular location">
    <subcellularLocation>
        <location evidence="2">Cell membrane</location>
    </subcellularLocation>
    <subcellularLocation>
        <location evidence="1">Membrane</location>
        <topology evidence="1">Single-pass membrane protein</topology>
    </subcellularLocation>
</comment>
<dbReference type="PANTHER" id="PTHR30627">
    <property type="entry name" value="PEPTIDOGLYCAN D,D-TRANSPEPTIDASE"/>
    <property type="match status" value="1"/>
</dbReference>
<evidence type="ECO:0000313" key="17">
    <source>
        <dbReference type="Proteomes" id="UP000178347"/>
    </source>
</evidence>
<evidence type="ECO:0000313" key="16">
    <source>
        <dbReference type="EMBL" id="OGH74117.1"/>
    </source>
</evidence>
<dbReference type="SUPFAM" id="SSF56601">
    <property type="entry name" value="beta-lactamase/transpeptidase-like"/>
    <property type="match status" value="1"/>
</dbReference>
<dbReference type="GO" id="GO:0009002">
    <property type="term" value="F:serine-type D-Ala-D-Ala carboxypeptidase activity"/>
    <property type="evidence" value="ECO:0007669"/>
    <property type="project" value="InterPro"/>
</dbReference>
<evidence type="ECO:0000256" key="9">
    <source>
        <dbReference type="ARBA" id="ARBA00022984"/>
    </source>
</evidence>
<feature type="transmembrane region" description="Helical" evidence="13">
    <location>
        <begin position="39"/>
        <end position="60"/>
    </location>
</feature>
<evidence type="ECO:0000256" key="3">
    <source>
        <dbReference type="ARBA" id="ARBA00022475"/>
    </source>
</evidence>
<dbReference type="InterPro" id="IPR001460">
    <property type="entry name" value="PCN-bd_Tpept"/>
</dbReference>
<keyword evidence="11 13" id="KW-0472">Membrane</keyword>
<dbReference type="InterPro" id="IPR050515">
    <property type="entry name" value="Beta-lactam/transpept"/>
</dbReference>
<evidence type="ECO:0000259" key="14">
    <source>
        <dbReference type="Pfam" id="PF00905"/>
    </source>
</evidence>
<evidence type="ECO:0000256" key="6">
    <source>
        <dbReference type="ARBA" id="ARBA00022692"/>
    </source>
</evidence>
<evidence type="ECO:0000256" key="7">
    <source>
        <dbReference type="ARBA" id="ARBA00022801"/>
    </source>
</evidence>
<evidence type="ECO:0000256" key="4">
    <source>
        <dbReference type="ARBA" id="ARBA00022519"/>
    </source>
</evidence>
<evidence type="ECO:0000256" key="10">
    <source>
        <dbReference type="ARBA" id="ARBA00022989"/>
    </source>
</evidence>
<dbReference type="SUPFAM" id="SSF56519">
    <property type="entry name" value="Penicillin binding protein dimerisation domain"/>
    <property type="match status" value="1"/>
</dbReference>
<keyword evidence="8" id="KW-0133">Cell shape</keyword>
<dbReference type="Pfam" id="PF03717">
    <property type="entry name" value="PBP_dimer"/>
    <property type="match status" value="1"/>
</dbReference>
<dbReference type="Gene3D" id="3.30.1390.30">
    <property type="entry name" value="Penicillin-binding protein 2a, domain 3"/>
    <property type="match status" value="1"/>
</dbReference>
<evidence type="ECO:0000256" key="13">
    <source>
        <dbReference type="SAM" id="Phobius"/>
    </source>
</evidence>
<dbReference type="InterPro" id="IPR005311">
    <property type="entry name" value="PBP_dimer"/>
</dbReference>
<dbReference type="GO" id="GO:0006508">
    <property type="term" value="P:proteolysis"/>
    <property type="evidence" value="ECO:0007669"/>
    <property type="project" value="UniProtKB-KW"/>
</dbReference>
<protein>
    <submittedName>
        <fullName evidence="16">Penicillin-binding protein 2</fullName>
    </submittedName>
</protein>